<dbReference type="InterPro" id="IPR002328">
    <property type="entry name" value="ADH_Zn_CS"/>
</dbReference>
<dbReference type="Pfam" id="PF00107">
    <property type="entry name" value="ADH_zinc_N"/>
    <property type="match status" value="1"/>
</dbReference>
<organism evidence="8 9">
    <name type="scientific">Ruania alkalisoli</name>
    <dbReference type="NCBI Taxonomy" id="2779775"/>
    <lineage>
        <taxon>Bacteria</taxon>
        <taxon>Bacillati</taxon>
        <taxon>Actinomycetota</taxon>
        <taxon>Actinomycetes</taxon>
        <taxon>Micrococcales</taxon>
        <taxon>Ruaniaceae</taxon>
        <taxon>Ruania</taxon>
    </lineage>
</organism>
<evidence type="ECO:0000313" key="9">
    <source>
        <dbReference type="Proteomes" id="UP000593758"/>
    </source>
</evidence>
<keyword evidence="5" id="KW-0560">Oxidoreductase</keyword>
<dbReference type="KEGG" id="halt:IM660_12105"/>
<comment type="cofactor">
    <cofactor evidence="1 6">
        <name>Zn(2+)</name>
        <dbReference type="ChEBI" id="CHEBI:29105"/>
    </cofactor>
</comment>
<protein>
    <submittedName>
        <fullName evidence="8">NAD(P)-dependent alcohol dehydrogenase</fullName>
    </submittedName>
</protein>
<accession>A0A7M1SR11</accession>
<dbReference type="PANTHER" id="PTHR43161:SF9">
    <property type="entry name" value="SORBITOL DEHYDROGENASE"/>
    <property type="match status" value="1"/>
</dbReference>
<sequence>MTAATMRASLLLAPEDLQIRDVPRPEPRPGDVLVRIEQVGLCGSDVHFFQHGRVGSLVVTDPLILGHEAAGVISAVGAGVATERLGERVAIEPQRHCRECSFCLDGRYNLCEQMEFASAPPVHGAFAEYMAVPAIFAHPIPEAMTFEQAALAEPLSVGLAAVRKVPVTENRVLVAGGGPIGVLTAAAAQAHGAREVVLTDPIPARRELAMKLGASYAVGPNELPDHVGRGFEVFIDTSGAPPAIDAGLHALRPGAGAVLLGMGHDRIDLDLFRVQSYELHLHGLFRYARTWPSAIDLIARGVVDVQPLISDRTGLAGLPEAMRRNGDPDVMKILVNPRRHDA</sequence>
<dbReference type="InterPro" id="IPR013154">
    <property type="entry name" value="ADH-like_N"/>
</dbReference>
<dbReference type="InterPro" id="IPR045306">
    <property type="entry name" value="SDH-like"/>
</dbReference>
<evidence type="ECO:0000256" key="1">
    <source>
        <dbReference type="ARBA" id="ARBA00001947"/>
    </source>
</evidence>
<feature type="domain" description="Enoyl reductase (ER)" evidence="7">
    <location>
        <begin position="12"/>
        <end position="335"/>
    </location>
</feature>
<dbReference type="InterPro" id="IPR011032">
    <property type="entry name" value="GroES-like_sf"/>
</dbReference>
<dbReference type="CDD" id="cd05285">
    <property type="entry name" value="sorbitol_DH"/>
    <property type="match status" value="1"/>
</dbReference>
<gene>
    <name evidence="8" type="ORF">IM660_12105</name>
</gene>
<dbReference type="RefSeq" id="WP_193495818.1">
    <property type="nucleotide sequence ID" value="NZ_CP063169.1"/>
</dbReference>
<dbReference type="SUPFAM" id="SSF50129">
    <property type="entry name" value="GroES-like"/>
    <property type="match status" value="1"/>
</dbReference>
<dbReference type="SUPFAM" id="SSF51735">
    <property type="entry name" value="NAD(P)-binding Rossmann-fold domains"/>
    <property type="match status" value="1"/>
</dbReference>
<comment type="similarity">
    <text evidence="2 6">Belongs to the zinc-containing alcohol dehydrogenase family.</text>
</comment>
<evidence type="ECO:0000256" key="6">
    <source>
        <dbReference type="RuleBase" id="RU361277"/>
    </source>
</evidence>
<evidence type="ECO:0000256" key="4">
    <source>
        <dbReference type="ARBA" id="ARBA00022833"/>
    </source>
</evidence>
<evidence type="ECO:0000259" key="7">
    <source>
        <dbReference type="SMART" id="SM00829"/>
    </source>
</evidence>
<dbReference type="Gene3D" id="3.40.50.720">
    <property type="entry name" value="NAD(P)-binding Rossmann-like Domain"/>
    <property type="match status" value="1"/>
</dbReference>
<dbReference type="GO" id="GO:0016616">
    <property type="term" value="F:oxidoreductase activity, acting on the CH-OH group of donors, NAD or NADP as acceptor"/>
    <property type="evidence" value="ECO:0007669"/>
    <property type="project" value="InterPro"/>
</dbReference>
<dbReference type="EMBL" id="CP063169">
    <property type="protein sequence ID" value="QOR69434.1"/>
    <property type="molecule type" value="Genomic_DNA"/>
</dbReference>
<dbReference type="SMART" id="SM00829">
    <property type="entry name" value="PKS_ER"/>
    <property type="match status" value="1"/>
</dbReference>
<dbReference type="InterPro" id="IPR013149">
    <property type="entry name" value="ADH-like_C"/>
</dbReference>
<keyword evidence="3 6" id="KW-0479">Metal-binding</keyword>
<proteinExistence type="inferred from homology"/>
<dbReference type="Gene3D" id="3.90.180.10">
    <property type="entry name" value="Medium-chain alcohol dehydrogenases, catalytic domain"/>
    <property type="match status" value="1"/>
</dbReference>
<name>A0A7M1SR11_9MICO</name>
<dbReference type="InterPro" id="IPR020843">
    <property type="entry name" value="ER"/>
</dbReference>
<reference evidence="8 9" key="1">
    <citation type="submission" date="2020-10" db="EMBL/GenBank/DDBJ databases">
        <title>Haloactinobacterium sp. RN3S43, a bacterium isolated from saline soil.</title>
        <authorList>
            <person name="Sun J.-Q."/>
        </authorList>
    </citation>
    <scope>NUCLEOTIDE SEQUENCE [LARGE SCALE GENOMIC DNA]</scope>
    <source>
        <strain evidence="8 9">RN3S43</strain>
    </source>
</reference>
<dbReference type="PROSITE" id="PS00059">
    <property type="entry name" value="ADH_ZINC"/>
    <property type="match status" value="1"/>
</dbReference>
<evidence type="ECO:0000256" key="5">
    <source>
        <dbReference type="ARBA" id="ARBA00023002"/>
    </source>
</evidence>
<dbReference type="Pfam" id="PF08240">
    <property type="entry name" value="ADH_N"/>
    <property type="match status" value="1"/>
</dbReference>
<dbReference type="Proteomes" id="UP000593758">
    <property type="component" value="Chromosome"/>
</dbReference>
<keyword evidence="9" id="KW-1185">Reference proteome</keyword>
<dbReference type="InterPro" id="IPR036291">
    <property type="entry name" value="NAD(P)-bd_dom_sf"/>
</dbReference>
<evidence type="ECO:0000313" key="8">
    <source>
        <dbReference type="EMBL" id="QOR69434.1"/>
    </source>
</evidence>
<evidence type="ECO:0000256" key="3">
    <source>
        <dbReference type="ARBA" id="ARBA00022723"/>
    </source>
</evidence>
<keyword evidence="4 6" id="KW-0862">Zinc</keyword>
<evidence type="ECO:0000256" key="2">
    <source>
        <dbReference type="ARBA" id="ARBA00008072"/>
    </source>
</evidence>
<dbReference type="GO" id="GO:0008270">
    <property type="term" value="F:zinc ion binding"/>
    <property type="evidence" value="ECO:0007669"/>
    <property type="project" value="InterPro"/>
</dbReference>
<dbReference type="AlphaFoldDB" id="A0A7M1SR11"/>
<dbReference type="PANTHER" id="PTHR43161">
    <property type="entry name" value="SORBITOL DEHYDROGENASE"/>
    <property type="match status" value="1"/>
</dbReference>